<dbReference type="PANTHER" id="PTHR43303:SF4">
    <property type="entry name" value="NADPH DEHYDROGENASE C23G7.10C-RELATED"/>
    <property type="match status" value="1"/>
</dbReference>
<name>A0A9N9Z0N9_9HYPO</name>
<dbReference type="PANTHER" id="PTHR43303">
    <property type="entry name" value="NADPH DEHYDROGENASE C23G7.10C-RELATED"/>
    <property type="match status" value="1"/>
</dbReference>
<dbReference type="CDD" id="cd02932">
    <property type="entry name" value="OYE_YqiM_FMN"/>
    <property type="match status" value="1"/>
</dbReference>
<keyword evidence="5" id="KW-0560">Oxidoreductase</keyword>
<keyword evidence="4" id="KW-0521">NADP</keyword>
<evidence type="ECO:0000313" key="7">
    <source>
        <dbReference type="EMBL" id="CAH0046920.1"/>
    </source>
</evidence>
<sequence>MVQAIIDNIAAKGISYYTPAQEPPAGTGLDGSTKLFTPITIRGTTFQNRVFLSPLCQYSAKDGYATDWHLTHLGGIIQRGPGLAIMESTAVQRTGRITPQDLGLWEDGQIEPLKRITEFAHSQGQKIAIQLSHAGRKASCVSPWLSANAVAVKEVGGWPDEIFAPSAIPQEEGINPVPTAFTLEDIEELKTSFVDAARRAVEAGFDAIELHSAHGYLLHQFLSPISNQRTDAYGGNFENRTRIHVELADLIRAAIPDTIPLFVRLSATDWFEFDSNLKAEFPDSWTVSQSVQFASLLADHGVDLVDVSSGGIHAKSAIAIKAGPAYQVHFAQEIKKAVGDRLLVAAVGGIKTGALAEDTLQSGIDVVLAGRWFQQNPGLVGAFAQELGVKVRMAHQIGWSFLGRGEKRRS</sequence>
<evidence type="ECO:0000256" key="5">
    <source>
        <dbReference type="ARBA" id="ARBA00023002"/>
    </source>
</evidence>
<feature type="domain" description="NADH:flavin oxidoreductase/NADH oxidase N-terminal" evidence="6">
    <location>
        <begin position="34"/>
        <end position="385"/>
    </location>
</feature>
<dbReference type="Proteomes" id="UP000775872">
    <property type="component" value="Unassembled WGS sequence"/>
</dbReference>
<dbReference type="GO" id="GO:0003959">
    <property type="term" value="F:NADPH dehydrogenase activity"/>
    <property type="evidence" value="ECO:0007669"/>
    <property type="project" value="InterPro"/>
</dbReference>
<comment type="cofactor">
    <cofactor evidence="1">
        <name>FMN</name>
        <dbReference type="ChEBI" id="CHEBI:58210"/>
    </cofactor>
</comment>
<dbReference type="InterPro" id="IPR013785">
    <property type="entry name" value="Aldolase_TIM"/>
</dbReference>
<reference evidence="7 8" key="2">
    <citation type="submission" date="2021-10" db="EMBL/GenBank/DDBJ databases">
        <authorList>
            <person name="Piombo E."/>
        </authorList>
    </citation>
    <scope>NUCLEOTIDE SEQUENCE [LARGE SCALE GENOMIC DNA]</scope>
</reference>
<evidence type="ECO:0000256" key="4">
    <source>
        <dbReference type="ARBA" id="ARBA00022857"/>
    </source>
</evidence>
<evidence type="ECO:0000256" key="2">
    <source>
        <dbReference type="ARBA" id="ARBA00022630"/>
    </source>
</evidence>
<dbReference type="InterPro" id="IPR001155">
    <property type="entry name" value="OxRdtase_FMN_N"/>
</dbReference>
<dbReference type="OrthoDB" id="72788at2759"/>
<accession>A0A9N9Z0N9</accession>
<evidence type="ECO:0000259" key="6">
    <source>
        <dbReference type="Pfam" id="PF00724"/>
    </source>
</evidence>
<reference evidence="8" key="1">
    <citation type="submission" date="2019-06" db="EMBL/GenBank/DDBJ databases">
        <authorList>
            <person name="Broberg M."/>
        </authorList>
    </citation>
    <scope>NUCLEOTIDE SEQUENCE [LARGE SCALE GENOMIC DNA]</scope>
</reference>
<dbReference type="EMBL" id="CABFOC020000018">
    <property type="protein sequence ID" value="CAH0046920.1"/>
    <property type="molecule type" value="Genomic_DNA"/>
</dbReference>
<dbReference type="Pfam" id="PF00724">
    <property type="entry name" value="Oxidored_FMN"/>
    <property type="match status" value="1"/>
</dbReference>
<protein>
    <recommendedName>
        <fullName evidence="6">NADH:flavin oxidoreductase/NADH oxidase N-terminal domain-containing protein</fullName>
    </recommendedName>
</protein>
<gene>
    <name evidence="7" type="ORF">CSOL1703_00013156</name>
</gene>
<dbReference type="InterPro" id="IPR044152">
    <property type="entry name" value="YqjM-like"/>
</dbReference>
<evidence type="ECO:0000256" key="3">
    <source>
        <dbReference type="ARBA" id="ARBA00022643"/>
    </source>
</evidence>
<organism evidence="7 8">
    <name type="scientific">Clonostachys solani</name>
    <dbReference type="NCBI Taxonomy" id="160281"/>
    <lineage>
        <taxon>Eukaryota</taxon>
        <taxon>Fungi</taxon>
        <taxon>Dikarya</taxon>
        <taxon>Ascomycota</taxon>
        <taxon>Pezizomycotina</taxon>
        <taxon>Sordariomycetes</taxon>
        <taxon>Hypocreomycetidae</taxon>
        <taxon>Hypocreales</taxon>
        <taxon>Bionectriaceae</taxon>
        <taxon>Clonostachys</taxon>
    </lineage>
</organism>
<dbReference type="Gene3D" id="3.20.20.70">
    <property type="entry name" value="Aldolase class I"/>
    <property type="match status" value="1"/>
</dbReference>
<keyword evidence="3" id="KW-0288">FMN</keyword>
<comment type="caution">
    <text evidence="7">The sequence shown here is derived from an EMBL/GenBank/DDBJ whole genome shotgun (WGS) entry which is preliminary data.</text>
</comment>
<dbReference type="AlphaFoldDB" id="A0A9N9Z0N9"/>
<dbReference type="SUPFAM" id="SSF51395">
    <property type="entry name" value="FMN-linked oxidoreductases"/>
    <property type="match status" value="1"/>
</dbReference>
<keyword evidence="2" id="KW-0285">Flavoprotein</keyword>
<dbReference type="GO" id="GO:0050661">
    <property type="term" value="F:NADP binding"/>
    <property type="evidence" value="ECO:0007669"/>
    <property type="project" value="InterPro"/>
</dbReference>
<evidence type="ECO:0000256" key="1">
    <source>
        <dbReference type="ARBA" id="ARBA00001917"/>
    </source>
</evidence>
<evidence type="ECO:0000313" key="8">
    <source>
        <dbReference type="Proteomes" id="UP000775872"/>
    </source>
</evidence>
<keyword evidence="8" id="KW-1185">Reference proteome</keyword>
<dbReference type="GO" id="GO:0010181">
    <property type="term" value="F:FMN binding"/>
    <property type="evidence" value="ECO:0007669"/>
    <property type="project" value="InterPro"/>
</dbReference>
<proteinExistence type="predicted"/>